<organism evidence="3 4">
    <name type="scientific">Rubroshorea leprosula</name>
    <dbReference type="NCBI Taxonomy" id="152421"/>
    <lineage>
        <taxon>Eukaryota</taxon>
        <taxon>Viridiplantae</taxon>
        <taxon>Streptophyta</taxon>
        <taxon>Embryophyta</taxon>
        <taxon>Tracheophyta</taxon>
        <taxon>Spermatophyta</taxon>
        <taxon>Magnoliopsida</taxon>
        <taxon>eudicotyledons</taxon>
        <taxon>Gunneridae</taxon>
        <taxon>Pentapetalae</taxon>
        <taxon>rosids</taxon>
        <taxon>malvids</taxon>
        <taxon>Malvales</taxon>
        <taxon>Dipterocarpaceae</taxon>
        <taxon>Rubroshorea</taxon>
    </lineage>
</organism>
<keyword evidence="1" id="KW-0611">Plant defense</keyword>
<comment type="caution">
    <text evidence="3">The sequence shown here is derived from an EMBL/GenBank/DDBJ whole genome shotgun (WGS) entry which is preliminary data.</text>
</comment>
<dbReference type="InterPro" id="IPR057135">
    <property type="entry name" value="At4g27190-like_LRR"/>
</dbReference>
<feature type="domain" description="Disease resistance protein At4g27190-like leucine-rich repeats" evidence="2">
    <location>
        <begin position="50"/>
        <end position="148"/>
    </location>
</feature>
<sequence length="223" mass="25313">MTKLEKWTEAQGMVVFPSLEELDIPDCPELKTWWASSSEGRGDSITPFPVLRKLTLRYLKNLEKWTEALGIGVFPCLEELDIHNCSELKTWWASSSQGRGDSFTPFPVLRKLTLINMTKLEKWTEAQGMVVFPCLEELHIQGCPKLKTWWEDGSACPNLSILGIQSCPELQAIPIGLSSLTSLVINNCPNLMGYAQKGSHKWSSICHAHRIEINERIVQIRRF</sequence>
<dbReference type="PANTHER" id="PTHR33463">
    <property type="entry name" value="NB-ARC DOMAIN-CONTAINING PROTEIN-RELATED"/>
    <property type="match status" value="1"/>
</dbReference>
<dbReference type="AlphaFoldDB" id="A0AAV5L7R9"/>
<evidence type="ECO:0000313" key="3">
    <source>
        <dbReference type="EMBL" id="GKV33301.1"/>
    </source>
</evidence>
<keyword evidence="4" id="KW-1185">Reference proteome</keyword>
<evidence type="ECO:0000313" key="4">
    <source>
        <dbReference type="Proteomes" id="UP001054252"/>
    </source>
</evidence>
<gene>
    <name evidence="3" type="ORF">SLEP1_g41826</name>
</gene>
<dbReference type="Gene3D" id="3.80.10.10">
    <property type="entry name" value="Ribonuclease Inhibitor"/>
    <property type="match status" value="2"/>
</dbReference>
<dbReference type="EMBL" id="BPVZ01000100">
    <property type="protein sequence ID" value="GKV33301.1"/>
    <property type="molecule type" value="Genomic_DNA"/>
</dbReference>
<evidence type="ECO:0000256" key="1">
    <source>
        <dbReference type="ARBA" id="ARBA00022821"/>
    </source>
</evidence>
<dbReference type="SUPFAM" id="SSF52058">
    <property type="entry name" value="L domain-like"/>
    <property type="match status" value="1"/>
</dbReference>
<dbReference type="PANTHER" id="PTHR33463:SF204">
    <property type="entry name" value="NB-ARC DOMAIN-CONTAINING PROTEIN"/>
    <property type="match status" value="1"/>
</dbReference>
<proteinExistence type="predicted"/>
<dbReference type="Pfam" id="PF23247">
    <property type="entry name" value="LRR_RPS2"/>
    <property type="match status" value="1"/>
</dbReference>
<reference evidence="3 4" key="1">
    <citation type="journal article" date="2021" name="Commun. Biol.">
        <title>The genome of Shorea leprosula (Dipterocarpaceae) highlights the ecological relevance of drought in aseasonal tropical rainforests.</title>
        <authorList>
            <person name="Ng K.K.S."/>
            <person name="Kobayashi M.J."/>
            <person name="Fawcett J.A."/>
            <person name="Hatakeyama M."/>
            <person name="Paape T."/>
            <person name="Ng C.H."/>
            <person name="Ang C.C."/>
            <person name="Tnah L.H."/>
            <person name="Lee C.T."/>
            <person name="Nishiyama T."/>
            <person name="Sese J."/>
            <person name="O'Brien M.J."/>
            <person name="Copetti D."/>
            <person name="Mohd Noor M.I."/>
            <person name="Ong R.C."/>
            <person name="Putra M."/>
            <person name="Sireger I.Z."/>
            <person name="Indrioko S."/>
            <person name="Kosugi Y."/>
            <person name="Izuno A."/>
            <person name="Isagi Y."/>
            <person name="Lee S.L."/>
            <person name="Shimizu K.K."/>
        </authorList>
    </citation>
    <scope>NUCLEOTIDE SEQUENCE [LARGE SCALE GENOMIC DNA]</scope>
    <source>
        <strain evidence="3">214</strain>
    </source>
</reference>
<name>A0AAV5L7R9_9ROSI</name>
<dbReference type="InterPro" id="IPR032675">
    <property type="entry name" value="LRR_dom_sf"/>
</dbReference>
<dbReference type="InterPro" id="IPR050905">
    <property type="entry name" value="Plant_NBS-LRR"/>
</dbReference>
<dbReference type="Proteomes" id="UP001054252">
    <property type="component" value="Unassembled WGS sequence"/>
</dbReference>
<accession>A0AAV5L7R9</accession>
<protein>
    <recommendedName>
        <fullName evidence="2">Disease resistance protein At4g27190-like leucine-rich repeats domain-containing protein</fullName>
    </recommendedName>
</protein>
<evidence type="ECO:0000259" key="2">
    <source>
        <dbReference type="Pfam" id="PF23247"/>
    </source>
</evidence>